<dbReference type="Pfam" id="PF00067">
    <property type="entry name" value="p450"/>
    <property type="match status" value="1"/>
</dbReference>
<name>A0A4U7N7Z4_9RHOB</name>
<evidence type="ECO:0000256" key="2">
    <source>
        <dbReference type="ARBA" id="ARBA00022617"/>
    </source>
</evidence>
<comment type="caution">
    <text evidence="8">The sequence shown here is derived from an EMBL/GenBank/DDBJ whole genome shotgun (WGS) entry which is preliminary data.</text>
</comment>
<gene>
    <name evidence="8" type="ORF">FAP39_02250</name>
</gene>
<dbReference type="InterPro" id="IPR002397">
    <property type="entry name" value="Cyt_P450_B"/>
</dbReference>
<dbReference type="GO" id="GO:0005506">
    <property type="term" value="F:iron ion binding"/>
    <property type="evidence" value="ECO:0007669"/>
    <property type="project" value="InterPro"/>
</dbReference>
<organism evidence="8 9">
    <name type="scientific">Shimia litoralis</name>
    <dbReference type="NCBI Taxonomy" id="420403"/>
    <lineage>
        <taxon>Bacteria</taxon>
        <taxon>Pseudomonadati</taxon>
        <taxon>Pseudomonadota</taxon>
        <taxon>Alphaproteobacteria</taxon>
        <taxon>Rhodobacterales</taxon>
        <taxon>Roseobacteraceae</taxon>
    </lineage>
</organism>
<keyword evidence="3" id="KW-0479">Metal-binding</keyword>
<dbReference type="AlphaFoldDB" id="A0A4U7N7Z4"/>
<keyword evidence="9" id="KW-1185">Reference proteome</keyword>
<evidence type="ECO:0000256" key="1">
    <source>
        <dbReference type="ARBA" id="ARBA00010617"/>
    </source>
</evidence>
<dbReference type="SUPFAM" id="SSF48264">
    <property type="entry name" value="Cytochrome P450"/>
    <property type="match status" value="1"/>
</dbReference>
<evidence type="ECO:0000313" key="8">
    <source>
        <dbReference type="EMBL" id="TKZ22040.1"/>
    </source>
</evidence>
<dbReference type="Gene3D" id="1.10.630.10">
    <property type="entry name" value="Cytochrome P450"/>
    <property type="match status" value="1"/>
</dbReference>
<dbReference type="CDD" id="cd20625">
    <property type="entry name" value="CYP164-like"/>
    <property type="match status" value="1"/>
</dbReference>
<dbReference type="PRINTS" id="PR00359">
    <property type="entry name" value="BP450"/>
</dbReference>
<dbReference type="Proteomes" id="UP000306575">
    <property type="component" value="Unassembled WGS sequence"/>
</dbReference>
<evidence type="ECO:0000256" key="3">
    <source>
        <dbReference type="ARBA" id="ARBA00022723"/>
    </source>
</evidence>
<keyword evidence="4" id="KW-0560">Oxidoreductase</keyword>
<comment type="function">
    <text evidence="7">Cytochromes P450 are a group of heme-thiolate monooxygenases. They oxidize a variety of structurally unrelated compounds, including steroids, fatty acids, and xenobiotics.</text>
</comment>
<evidence type="ECO:0000256" key="7">
    <source>
        <dbReference type="ARBA" id="ARBA00043906"/>
    </source>
</evidence>
<keyword evidence="5" id="KW-0408">Iron</keyword>
<dbReference type="RefSeq" id="WP_138014752.1">
    <property type="nucleotide sequence ID" value="NZ_SULI01000002.1"/>
</dbReference>
<sequence length="395" mass="44090">MFDLTHLPDGFHQNPYPHYKWLREEAPACVQPDGSVIVSRYVDLDRIYRDTATYISDKKAVFGPKYGENSPLFEHHTNSLVFNDPPLHTRVRKVMVGAMNPRALAQMEPGLELLVSKLLDDMAGLAEVELIDAFAGAIPIEVIGNLLGIPRDEREPLRDWSLAILGALEPQLTPEQEALGNQSVTDFKAYLRTIIEDRRANPGDPNTDVLTRLIHTEGDSLTEVELYQNCIFILNAGHETTTNLIGNSLALLDQHRDKRDEILQNPSLINTAVDEFLRLESPNQFGNRLTTKDIELYGVHVPAGTDLHLCMGAANRDPAQFKDPDDMQLDRRPNKHLAFAGGAHTCVGLTLARLEGRIAVSRFLERYPNYELTSGALSGGRVRFRGFARLPAKLA</sequence>
<dbReference type="OrthoDB" id="9801155at2"/>
<dbReference type="FunFam" id="1.10.630.10:FF:000018">
    <property type="entry name" value="Cytochrome P450 monooxygenase"/>
    <property type="match status" value="1"/>
</dbReference>
<dbReference type="EMBL" id="SULI01000002">
    <property type="protein sequence ID" value="TKZ22040.1"/>
    <property type="molecule type" value="Genomic_DNA"/>
</dbReference>
<dbReference type="InterPro" id="IPR036396">
    <property type="entry name" value="Cyt_P450_sf"/>
</dbReference>
<reference evidence="8 9" key="1">
    <citation type="submission" date="2019-04" db="EMBL/GenBank/DDBJ databases">
        <title>Genome sequence of Pelagicola litoralis CL-ES2.</title>
        <authorList>
            <person name="Cao J."/>
        </authorList>
    </citation>
    <scope>NUCLEOTIDE SEQUENCE [LARGE SCALE GENOMIC DNA]</scope>
    <source>
        <strain evidence="8 9">CL-ES2</strain>
    </source>
</reference>
<dbReference type="InterPro" id="IPR001128">
    <property type="entry name" value="Cyt_P450"/>
</dbReference>
<keyword evidence="2" id="KW-0349">Heme</keyword>
<evidence type="ECO:0000256" key="4">
    <source>
        <dbReference type="ARBA" id="ARBA00023002"/>
    </source>
</evidence>
<evidence type="ECO:0000313" key="9">
    <source>
        <dbReference type="Proteomes" id="UP000306575"/>
    </source>
</evidence>
<accession>A0A4U7N7Z4</accession>
<dbReference type="PANTHER" id="PTHR46696">
    <property type="entry name" value="P450, PUTATIVE (EUROFUNG)-RELATED"/>
    <property type="match status" value="1"/>
</dbReference>
<evidence type="ECO:0000256" key="5">
    <source>
        <dbReference type="ARBA" id="ARBA00023004"/>
    </source>
</evidence>
<protein>
    <submittedName>
        <fullName evidence="8">Cytochrome P450</fullName>
    </submittedName>
</protein>
<comment type="similarity">
    <text evidence="1">Belongs to the cytochrome P450 family.</text>
</comment>
<dbReference type="GO" id="GO:0016705">
    <property type="term" value="F:oxidoreductase activity, acting on paired donors, with incorporation or reduction of molecular oxygen"/>
    <property type="evidence" value="ECO:0007669"/>
    <property type="project" value="InterPro"/>
</dbReference>
<dbReference type="GO" id="GO:0020037">
    <property type="term" value="F:heme binding"/>
    <property type="evidence" value="ECO:0007669"/>
    <property type="project" value="InterPro"/>
</dbReference>
<dbReference type="GO" id="GO:0004497">
    <property type="term" value="F:monooxygenase activity"/>
    <property type="evidence" value="ECO:0007669"/>
    <property type="project" value="UniProtKB-KW"/>
</dbReference>
<keyword evidence="6" id="KW-0503">Monooxygenase</keyword>
<evidence type="ECO:0000256" key="6">
    <source>
        <dbReference type="ARBA" id="ARBA00023033"/>
    </source>
</evidence>
<dbReference type="PANTHER" id="PTHR46696:SF1">
    <property type="entry name" value="CYTOCHROME P450 YJIB-RELATED"/>
    <property type="match status" value="1"/>
</dbReference>
<proteinExistence type="inferred from homology"/>